<reference evidence="3 4" key="1">
    <citation type="journal article" date="2020" name="ISME J.">
        <title>Uncovering the hidden diversity of litter-decomposition mechanisms in mushroom-forming fungi.</title>
        <authorList>
            <person name="Floudas D."/>
            <person name="Bentzer J."/>
            <person name="Ahren D."/>
            <person name="Johansson T."/>
            <person name="Persson P."/>
            <person name="Tunlid A."/>
        </authorList>
    </citation>
    <scope>NUCLEOTIDE SEQUENCE [LARGE SCALE GENOMIC DNA]</scope>
    <source>
        <strain evidence="3 4">CBS 146.42</strain>
    </source>
</reference>
<proteinExistence type="predicted"/>
<dbReference type="AlphaFoldDB" id="A0A8H5D0R5"/>
<dbReference type="PANTHER" id="PTHR10039">
    <property type="entry name" value="AMELOGENIN"/>
    <property type="match status" value="1"/>
</dbReference>
<keyword evidence="1" id="KW-0677">Repeat</keyword>
<keyword evidence="4" id="KW-1185">Reference proteome</keyword>
<dbReference type="Gene3D" id="3.40.50.300">
    <property type="entry name" value="P-loop containing nucleotide triphosphate hydrolases"/>
    <property type="match status" value="1"/>
</dbReference>
<gene>
    <name evidence="3" type="ORF">D9756_008268</name>
</gene>
<dbReference type="EMBL" id="JAACJO010000013">
    <property type="protein sequence ID" value="KAF5351093.1"/>
    <property type="molecule type" value="Genomic_DNA"/>
</dbReference>
<accession>A0A8H5D0R5</accession>
<evidence type="ECO:0000256" key="1">
    <source>
        <dbReference type="ARBA" id="ARBA00022737"/>
    </source>
</evidence>
<protein>
    <recommendedName>
        <fullName evidence="2">Nephrocystin 3-like N-terminal domain-containing protein</fullName>
    </recommendedName>
</protein>
<organism evidence="3 4">
    <name type="scientific">Leucocoprinus leucothites</name>
    <dbReference type="NCBI Taxonomy" id="201217"/>
    <lineage>
        <taxon>Eukaryota</taxon>
        <taxon>Fungi</taxon>
        <taxon>Dikarya</taxon>
        <taxon>Basidiomycota</taxon>
        <taxon>Agaricomycotina</taxon>
        <taxon>Agaricomycetes</taxon>
        <taxon>Agaricomycetidae</taxon>
        <taxon>Agaricales</taxon>
        <taxon>Agaricineae</taxon>
        <taxon>Agaricaceae</taxon>
        <taxon>Leucocoprinus</taxon>
    </lineage>
</organism>
<evidence type="ECO:0000313" key="3">
    <source>
        <dbReference type="EMBL" id="KAF5351093.1"/>
    </source>
</evidence>
<dbReference type="Pfam" id="PF24883">
    <property type="entry name" value="NPHP3_N"/>
    <property type="match status" value="1"/>
</dbReference>
<dbReference type="Proteomes" id="UP000559027">
    <property type="component" value="Unassembled WGS sequence"/>
</dbReference>
<dbReference type="PANTHER" id="PTHR10039:SF17">
    <property type="entry name" value="FUNGAL STAND N-TERMINAL GOODBYE DOMAIN-CONTAINING PROTEIN-RELATED"/>
    <property type="match status" value="1"/>
</dbReference>
<comment type="caution">
    <text evidence="3">The sequence shown here is derived from an EMBL/GenBank/DDBJ whole genome shotgun (WGS) entry which is preliminary data.</text>
</comment>
<dbReference type="InterPro" id="IPR056884">
    <property type="entry name" value="NPHP3-like_N"/>
</dbReference>
<dbReference type="OrthoDB" id="3014077at2759"/>
<name>A0A8H5D0R5_9AGAR</name>
<dbReference type="SUPFAM" id="SSF52540">
    <property type="entry name" value="P-loop containing nucleoside triphosphate hydrolases"/>
    <property type="match status" value="1"/>
</dbReference>
<feature type="domain" description="Nephrocystin 3-like N-terminal" evidence="2">
    <location>
        <begin position="116"/>
        <end position="278"/>
    </location>
</feature>
<sequence length="528" mass="59370">MVTVIKGVTYPELECCILYSRQSELLSSSVSTGSHFLMTTVLSASIRNFEGAHDIVINDQTIVDHSSHVYNVKKTRERPGLSKLLEYSMREAFHDSSGRWPPPRCHYDSRQELRTTITNWGTGKSDTIREILLWMHGPFGVGKSAVAQSCAEALAAENKLRASLFFSRPNGRNNPNRVFTSIAYQLALKCPLLGDILDHEILKNPTLLTAAHPLQFQELLVAPLRQVKPQGIDIEGWVVILDGLDEVDDTNAQCDLLNIIAASIRDHTTPLRWFILSRLEPHIQRAMRAHGVLPLSHSLELPLSLEDDHEILTFFVKELHKIGEQHDLPPSWCSEADIAALVKLAQGLWIYVSTVTRFIGDPNSLGPPTQLRLVLSLAQKQSKPLATNPLATMDLFYNLIMQQIPPHVSLIIRKILLLREVCPDATNEVDQSRGTVRVVGLSKLANVLGLSEKELHNACIFLQSVLFLQQSVVGDPMDIRFYHASFMEYMEDSTRSKDFCIYGDDCLDYLRQEIIERINEAHSHSTGM</sequence>
<dbReference type="InterPro" id="IPR027417">
    <property type="entry name" value="P-loop_NTPase"/>
</dbReference>
<evidence type="ECO:0000313" key="4">
    <source>
        <dbReference type="Proteomes" id="UP000559027"/>
    </source>
</evidence>
<evidence type="ECO:0000259" key="2">
    <source>
        <dbReference type="Pfam" id="PF24883"/>
    </source>
</evidence>